<organism evidence="2 3">
    <name type="scientific">Marixanthomonas spongiae</name>
    <dbReference type="NCBI Taxonomy" id="2174845"/>
    <lineage>
        <taxon>Bacteria</taxon>
        <taxon>Pseudomonadati</taxon>
        <taxon>Bacteroidota</taxon>
        <taxon>Flavobacteriia</taxon>
        <taxon>Flavobacteriales</taxon>
        <taxon>Flavobacteriaceae</taxon>
        <taxon>Marixanthomonas</taxon>
    </lineage>
</organism>
<dbReference type="EMBL" id="QEHR01000003">
    <property type="protein sequence ID" value="PVW15876.1"/>
    <property type="molecule type" value="Genomic_DNA"/>
</dbReference>
<gene>
    <name evidence="2" type="ORF">DDV96_06315</name>
</gene>
<comment type="caution">
    <text evidence="2">The sequence shown here is derived from an EMBL/GenBank/DDBJ whole genome shotgun (WGS) entry which is preliminary data.</text>
</comment>
<dbReference type="Proteomes" id="UP000245962">
    <property type="component" value="Unassembled WGS sequence"/>
</dbReference>
<keyword evidence="1" id="KW-0812">Transmembrane</keyword>
<feature type="transmembrane region" description="Helical" evidence="1">
    <location>
        <begin position="7"/>
        <end position="25"/>
    </location>
</feature>
<evidence type="ECO:0000313" key="2">
    <source>
        <dbReference type="EMBL" id="PVW15876.1"/>
    </source>
</evidence>
<accession>A0A2U0I438</accession>
<dbReference type="OrthoDB" id="1367298at2"/>
<sequence length="74" mass="8535">MKISGMTYLIVTTMILLTVVVFSVMNFSFSWVFYLTVIGQILLVFSVYKVLTDAYSTDKTFKDFYEDHPIGSEE</sequence>
<keyword evidence="1" id="KW-1133">Transmembrane helix</keyword>
<reference evidence="2 3" key="1">
    <citation type="submission" date="2018-04" db="EMBL/GenBank/DDBJ databases">
        <title>Marixanthomonas spongiae HN-E44 sp. nov., isolated from a marine sponge.</title>
        <authorList>
            <person name="Luo L."/>
            <person name="Zhuang L."/>
        </authorList>
    </citation>
    <scope>NUCLEOTIDE SEQUENCE [LARGE SCALE GENOMIC DNA]</scope>
    <source>
        <strain evidence="2 3">HN-E44</strain>
    </source>
</reference>
<name>A0A2U0I438_9FLAO</name>
<evidence type="ECO:0000313" key="3">
    <source>
        <dbReference type="Proteomes" id="UP000245962"/>
    </source>
</evidence>
<keyword evidence="1" id="KW-0472">Membrane</keyword>
<protein>
    <submittedName>
        <fullName evidence="2">Uncharacterized protein</fullName>
    </submittedName>
</protein>
<dbReference type="AlphaFoldDB" id="A0A2U0I438"/>
<evidence type="ECO:0000256" key="1">
    <source>
        <dbReference type="SAM" id="Phobius"/>
    </source>
</evidence>
<proteinExistence type="predicted"/>
<feature type="transmembrane region" description="Helical" evidence="1">
    <location>
        <begin position="31"/>
        <end position="51"/>
    </location>
</feature>
<keyword evidence="3" id="KW-1185">Reference proteome</keyword>